<dbReference type="EMBL" id="CAIIXF020000007">
    <property type="protein sequence ID" value="CAH1790264.1"/>
    <property type="molecule type" value="Genomic_DNA"/>
</dbReference>
<feature type="non-terminal residue" evidence="3">
    <location>
        <position position="1"/>
    </location>
</feature>
<accession>A0A8J1UWY1</accession>
<proteinExistence type="predicted"/>
<dbReference type="PROSITE" id="PS50940">
    <property type="entry name" value="CHIT_BIND_II"/>
    <property type="match status" value="1"/>
</dbReference>
<evidence type="ECO:0000256" key="2">
    <source>
        <dbReference type="SAM" id="Phobius"/>
    </source>
</evidence>
<reference evidence="3" key="1">
    <citation type="submission" date="2022-03" db="EMBL/GenBank/DDBJ databases">
        <authorList>
            <person name="Martin C."/>
        </authorList>
    </citation>
    <scope>NUCLEOTIDE SEQUENCE</scope>
</reference>
<feature type="compositionally biased region" description="Gly residues" evidence="1">
    <location>
        <begin position="27"/>
        <end position="36"/>
    </location>
</feature>
<dbReference type="GO" id="GO:0030020">
    <property type="term" value="F:extracellular matrix structural constituent conferring tensile strength"/>
    <property type="evidence" value="ECO:0007669"/>
    <property type="project" value="TreeGrafter"/>
</dbReference>
<feature type="region of interest" description="Disordered" evidence="1">
    <location>
        <begin position="1"/>
        <end position="129"/>
    </location>
</feature>
<feature type="compositionally biased region" description="Low complexity" evidence="1">
    <location>
        <begin position="91"/>
        <end position="107"/>
    </location>
</feature>
<keyword evidence="2" id="KW-0812">Transmembrane</keyword>
<organism evidence="3 4">
    <name type="scientific">Owenia fusiformis</name>
    <name type="common">Polychaete worm</name>
    <dbReference type="NCBI Taxonomy" id="6347"/>
    <lineage>
        <taxon>Eukaryota</taxon>
        <taxon>Metazoa</taxon>
        <taxon>Spiralia</taxon>
        <taxon>Lophotrochozoa</taxon>
        <taxon>Annelida</taxon>
        <taxon>Polychaeta</taxon>
        <taxon>Sedentaria</taxon>
        <taxon>Canalipalpata</taxon>
        <taxon>Sabellida</taxon>
        <taxon>Oweniida</taxon>
        <taxon>Oweniidae</taxon>
        <taxon>Owenia</taxon>
    </lineage>
</organism>
<protein>
    <submittedName>
        <fullName evidence="3">Uncharacterized protein</fullName>
    </submittedName>
</protein>
<dbReference type="PANTHER" id="PTHR24023:SF1112">
    <property type="entry name" value="COL_CUTICLE_N DOMAIN-CONTAINING PROTEIN-RELATED"/>
    <property type="match status" value="1"/>
</dbReference>
<comment type="caution">
    <text evidence="3">The sequence shown here is derived from an EMBL/GenBank/DDBJ whole genome shotgun (WGS) entry which is preliminary data.</text>
</comment>
<dbReference type="InterPro" id="IPR050149">
    <property type="entry name" value="Collagen_superfamily"/>
</dbReference>
<sequence length="254" mass="25345">TGGPPGTVGPPGTSGPPGTVGPPGTNGPPGSGGPPGTEGPPGTVGPPGTIGPPGTSGPYTGGPPGTSGPPGTIGTGGPPGTGNSVQGTKGESGPPGTVGPTGLPGTEGQKGIQGEFGSKGMPGAKGMKGAAGSVHAMQVAMHQVNIEGFCGQEYNRYIRRFKTYHLIQGLPCEEYVVCYLGSGVTKRCPAGLRLDTNTATCTLLCDEKTLEHAVIGALIITGFVFLCGALVIFRSKQRLNRYLPQKQVEDVALF</sequence>
<dbReference type="GO" id="GO:0005615">
    <property type="term" value="C:extracellular space"/>
    <property type="evidence" value="ECO:0007669"/>
    <property type="project" value="TreeGrafter"/>
</dbReference>
<dbReference type="AlphaFoldDB" id="A0A8J1UWY1"/>
<keyword evidence="2" id="KW-1133">Transmembrane helix</keyword>
<feature type="compositionally biased region" description="Gly residues" evidence="1">
    <location>
        <begin position="71"/>
        <end position="80"/>
    </location>
</feature>
<dbReference type="Proteomes" id="UP000749559">
    <property type="component" value="Unassembled WGS sequence"/>
</dbReference>
<evidence type="ECO:0000313" key="4">
    <source>
        <dbReference type="Proteomes" id="UP000749559"/>
    </source>
</evidence>
<dbReference type="PANTHER" id="PTHR24023">
    <property type="entry name" value="COLLAGEN ALPHA"/>
    <property type="match status" value="1"/>
</dbReference>
<dbReference type="InterPro" id="IPR008160">
    <property type="entry name" value="Collagen"/>
</dbReference>
<feature type="transmembrane region" description="Helical" evidence="2">
    <location>
        <begin position="213"/>
        <end position="233"/>
    </location>
</feature>
<dbReference type="InterPro" id="IPR002557">
    <property type="entry name" value="Chitin-bd_dom"/>
</dbReference>
<dbReference type="GO" id="GO:0008061">
    <property type="term" value="F:chitin binding"/>
    <property type="evidence" value="ECO:0007669"/>
    <property type="project" value="InterPro"/>
</dbReference>
<feature type="compositionally biased region" description="Low complexity" evidence="1">
    <location>
        <begin position="118"/>
        <end position="129"/>
    </location>
</feature>
<name>A0A8J1UWY1_OWEFU</name>
<evidence type="ECO:0000313" key="3">
    <source>
        <dbReference type="EMBL" id="CAH1790264.1"/>
    </source>
</evidence>
<dbReference type="GO" id="GO:0030198">
    <property type="term" value="P:extracellular matrix organization"/>
    <property type="evidence" value="ECO:0007669"/>
    <property type="project" value="TreeGrafter"/>
</dbReference>
<dbReference type="GO" id="GO:0031012">
    <property type="term" value="C:extracellular matrix"/>
    <property type="evidence" value="ECO:0007669"/>
    <property type="project" value="TreeGrafter"/>
</dbReference>
<keyword evidence="2" id="KW-0472">Membrane</keyword>
<dbReference type="Pfam" id="PF01391">
    <property type="entry name" value="Collagen"/>
    <property type="match status" value="2"/>
</dbReference>
<gene>
    <name evidence="3" type="ORF">OFUS_LOCUS15494</name>
</gene>
<evidence type="ECO:0000256" key="1">
    <source>
        <dbReference type="SAM" id="MobiDB-lite"/>
    </source>
</evidence>
<keyword evidence="4" id="KW-1185">Reference proteome</keyword>